<dbReference type="AlphaFoldDB" id="A0A6J6ZL75"/>
<reference evidence="1" key="1">
    <citation type="submission" date="2020-05" db="EMBL/GenBank/DDBJ databases">
        <authorList>
            <person name="Chiriac C."/>
            <person name="Salcher M."/>
            <person name="Ghai R."/>
            <person name="Kavagutti S V."/>
        </authorList>
    </citation>
    <scope>NUCLEOTIDE SEQUENCE</scope>
</reference>
<sequence length="90" mass="9362">MRLDGGTALAVIICSIASTSTDHALGSSGRSSATSLRVNAASNTFGLLTANCTYACPIASKRSTDLRLVLLPMIPSRAANNERAKASREH</sequence>
<evidence type="ECO:0000313" key="1">
    <source>
        <dbReference type="EMBL" id="CAB4822531.1"/>
    </source>
</evidence>
<name>A0A6J6ZL75_9ZZZZ</name>
<protein>
    <submittedName>
        <fullName evidence="1">Unannotated protein</fullName>
    </submittedName>
</protein>
<gene>
    <name evidence="1" type="ORF">UFOPK3001_02271</name>
</gene>
<dbReference type="EMBL" id="CAFAAJ010000205">
    <property type="protein sequence ID" value="CAB4822531.1"/>
    <property type="molecule type" value="Genomic_DNA"/>
</dbReference>
<accession>A0A6J6ZL75</accession>
<proteinExistence type="predicted"/>
<organism evidence="1">
    <name type="scientific">freshwater metagenome</name>
    <dbReference type="NCBI Taxonomy" id="449393"/>
    <lineage>
        <taxon>unclassified sequences</taxon>
        <taxon>metagenomes</taxon>
        <taxon>ecological metagenomes</taxon>
    </lineage>
</organism>